<reference evidence="5 6" key="1">
    <citation type="submission" date="2020-07" db="EMBL/GenBank/DDBJ databases">
        <title>Sequencing the genomes of 1000 actinobacteria strains.</title>
        <authorList>
            <person name="Klenk H.-P."/>
        </authorList>
    </citation>
    <scope>NUCLEOTIDE SEQUENCE [LARGE SCALE GENOMIC DNA]</scope>
    <source>
        <strain evidence="5 6">DSM 23141</strain>
    </source>
</reference>
<dbReference type="GO" id="GO:0016757">
    <property type="term" value="F:glycosyltransferase activity"/>
    <property type="evidence" value="ECO:0007669"/>
    <property type="project" value="UniProtKB-KW"/>
</dbReference>
<evidence type="ECO:0000259" key="4">
    <source>
        <dbReference type="Pfam" id="PF00535"/>
    </source>
</evidence>
<evidence type="ECO:0000256" key="3">
    <source>
        <dbReference type="ARBA" id="ARBA00022679"/>
    </source>
</evidence>
<feature type="domain" description="Glycosyltransferase 2-like" evidence="4">
    <location>
        <begin position="11"/>
        <end position="169"/>
    </location>
</feature>
<dbReference type="InterPro" id="IPR001173">
    <property type="entry name" value="Glyco_trans_2-like"/>
</dbReference>
<dbReference type="SUPFAM" id="SSF53448">
    <property type="entry name" value="Nucleotide-diphospho-sugar transferases"/>
    <property type="match status" value="1"/>
</dbReference>
<organism evidence="5 6">
    <name type="scientific">Schumannella luteola</name>
    <dbReference type="NCBI Taxonomy" id="472059"/>
    <lineage>
        <taxon>Bacteria</taxon>
        <taxon>Bacillati</taxon>
        <taxon>Actinomycetota</taxon>
        <taxon>Actinomycetes</taxon>
        <taxon>Micrococcales</taxon>
        <taxon>Microbacteriaceae</taxon>
        <taxon>Schumannella</taxon>
    </lineage>
</organism>
<name>A0A852YLU6_9MICO</name>
<dbReference type="Proteomes" id="UP000553888">
    <property type="component" value="Unassembled WGS sequence"/>
</dbReference>
<dbReference type="InterPro" id="IPR029044">
    <property type="entry name" value="Nucleotide-diphossugar_trans"/>
</dbReference>
<evidence type="ECO:0000256" key="1">
    <source>
        <dbReference type="ARBA" id="ARBA00006739"/>
    </source>
</evidence>
<dbReference type="Gene3D" id="3.90.550.10">
    <property type="entry name" value="Spore Coat Polysaccharide Biosynthesis Protein SpsA, Chain A"/>
    <property type="match status" value="1"/>
</dbReference>
<dbReference type="RefSeq" id="WP_179566432.1">
    <property type="nucleotide sequence ID" value="NZ_JACBZY010000001.1"/>
</dbReference>
<sequence>MTDGAFTLLLPVYGGNAVDQLAEAFRSSVHRQELKPDAVVLVEDGPLPGPLATLLDQLEADSPSPVTRVKLPENVGLAAALNAGLEVVTTEFVARMDSDDVSAPERFARQLPVMRERRLDVLGTGLVEFQGAIGKVVAVRTPPVGGDEIRRTIPFRQPFHHPSVVLRRSTLVEVGGYPTGVGRFEDYVLFARLVAAGAAVDNLPDLLLYYRADDGAYARRGGLDQLRSEIALQRELRRAGITSRAQRARNLLVRAPYRLIPPGTRAWLYRRFATRRPEGA</sequence>
<comment type="similarity">
    <text evidence="1">Belongs to the glycosyltransferase 2 family.</text>
</comment>
<keyword evidence="6" id="KW-1185">Reference proteome</keyword>
<evidence type="ECO:0000313" key="5">
    <source>
        <dbReference type="EMBL" id="NYG98719.1"/>
    </source>
</evidence>
<dbReference type="AlphaFoldDB" id="A0A852YLU6"/>
<dbReference type="PANTHER" id="PTHR43685:SF5">
    <property type="entry name" value="GLYCOSYLTRANSFERASE EPSE-RELATED"/>
    <property type="match status" value="1"/>
</dbReference>
<dbReference type="EMBL" id="JACBZY010000001">
    <property type="protein sequence ID" value="NYG98719.1"/>
    <property type="molecule type" value="Genomic_DNA"/>
</dbReference>
<comment type="caution">
    <text evidence="5">The sequence shown here is derived from an EMBL/GenBank/DDBJ whole genome shotgun (WGS) entry which is preliminary data.</text>
</comment>
<dbReference type="Pfam" id="PF00535">
    <property type="entry name" value="Glycos_transf_2"/>
    <property type="match status" value="1"/>
</dbReference>
<gene>
    <name evidence="5" type="ORF">BJ979_001345</name>
</gene>
<accession>A0A852YLU6</accession>
<keyword evidence="2" id="KW-0328">Glycosyltransferase</keyword>
<dbReference type="InterPro" id="IPR050834">
    <property type="entry name" value="Glycosyltransf_2"/>
</dbReference>
<keyword evidence="3 5" id="KW-0808">Transferase</keyword>
<evidence type="ECO:0000313" key="6">
    <source>
        <dbReference type="Proteomes" id="UP000553888"/>
    </source>
</evidence>
<protein>
    <submittedName>
        <fullName evidence="5">Glycosyltransferase involved in cell wall biosynthesis</fullName>
    </submittedName>
</protein>
<dbReference type="PANTHER" id="PTHR43685">
    <property type="entry name" value="GLYCOSYLTRANSFERASE"/>
    <property type="match status" value="1"/>
</dbReference>
<evidence type="ECO:0000256" key="2">
    <source>
        <dbReference type="ARBA" id="ARBA00022676"/>
    </source>
</evidence>
<proteinExistence type="inferred from homology"/>